<protein>
    <recommendedName>
        <fullName evidence="2">Calcineurin-like phosphoesterase domain-containing protein</fullName>
    </recommendedName>
</protein>
<name>A0A918DJU0_9ALTE</name>
<reference evidence="3" key="2">
    <citation type="submission" date="2020-09" db="EMBL/GenBank/DDBJ databases">
        <authorList>
            <person name="Sun Q."/>
            <person name="Zhou Y."/>
        </authorList>
    </citation>
    <scope>NUCLEOTIDE SEQUENCE</scope>
    <source>
        <strain evidence="3">CGMCC 1.7086</strain>
    </source>
</reference>
<dbReference type="SUPFAM" id="SSF56300">
    <property type="entry name" value="Metallo-dependent phosphatases"/>
    <property type="match status" value="1"/>
</dbReference>
<dbReference type="AlphaFoldDB" id="A0A918DJU0"/>
<keyword evidence="1" id="KW-0732">Signal</keyword>
<dbReference type="PANTHER" id="PTHR43143:SF5">
    <property type="entry name" value="SECRETED PROTEIN"/>
    <property type="match status" value="1"/>
</dbReference>
<evidence type="ECO:0000256" key="1">
    <source>
        <dbReference type="SAM" id="SignalP"/>
    </source>
</evidence>
<evidence type="ECO:0000259" key="2">
    <source>
        <dbReference type="Pfam" id="PF00149"/>
    </source>
</evidence>
<dbReference type="Gene3D" id="2.60.120.200">
    <property type="match status" value="1"/>
</dbReference>
<feature type="domain" description="Calcineurin-like phosphoesterase" evidence="2">
    <location>
        <begin position="44"/>
        <end position="258"/>
    </location>
</feature>
<dbReference type="InterPro" id="IPR013320">
    <property type="entry name" value="ConA-like_dom_sf"/>
</dbReference>
<accession>A0A918DJU0</accession>
<organism evidence="3 4">
    <name type="scientific">Bowmanella pacifica</name>
    <dbReference type="NCBI Taxonomy" id="502051"/>
    <lineage>
        <taxon>Bacteria</taxon>
        <taxon>Pseudomonadati</taxon>
        <taxon>Pseudomonadota</taxon>
        <taxon>Gammaproteobacteria</taxon>
        <taxon>Alteromonadales</taxon>
        <taxon>Alteromonadaceae</taxon>
        <taxon>Bowmanella</taxon>
    </lineage>
</organism>
<proteinExistence type="predicted"/>
<feature type="signal peptide" evidence="1">
    <location>
        <begin position="1"/>
        <end position="31"/>
    </location>
</feature>
<dbReference type="PROSITE" id="PS51257">
    <property type="entry name" value="PROKAR_LIPOPROTEIN"/>
    <property type="match status" value="1"/>
</dbReference>
<comment type="caution">
    <text evidence="3">The sequence shown here is derived from an EMBL/GenBank/DDBJ whole genome shotgun (WGS) entry which is preliminary data.</text>
</comment>
<keyword evidence="4" id="KW-1185">Reference proteome</keyword>
<evidence type="ECO:0000313" key="3">
    <source>
        <dbReference type="EMBL" id="GGO68149.1"/>
    </source>
</evidence>
<feature type="chain" id="PRO_5036827955" description="Calcineurin-like phosphoesterase domain-containing protein" evidence="1">
    <location>
        <begin position="32"/>
        <end position="613"/>
    </location>
</feature>
<gene>
    <name evidence="3" type="ORF">GCM10010982_16390</name>
</gene>
<dbReference type="Pfam" id="PF00149">
    <property type="entry name" value="Metallophos"/>
    <property type="match status" value="1"/>
</dbReference>
<dbReference type="SUPFAM" id="SSF49899">
    <property type="entry name" value="Concanavalin A-like lectins/glucanases"/>
    <property type="match status" value="1"/>
</dbReference>
<dbReference type="EMBL" id="BMLS01000002">
    <property type="protein sequence ID" value="GGO68149.1"/>
    <property type="molecule type" value="Genomic_DNA"/>
</dbReference>
<sequence>MTLIHSRRLLALVWLFSLSWLSGCQSGPADAAKANTNSSKPPFTLAVIPDTQKYSRYSPERFSAQTRWIADNYAKQNIRFSMHLGDVVDLPHHDSEWQAARQALAILEQNPATPYSVLAGNHDLMAYVQGGINDNQDMMRNGAQEPFIQYFSPQRLAKKDATLAGYDTTGFNRYHLFEANNQHFMVMALDWRVSEQTLAWAQQALDAHPDVPVILTTHQLLNVDADGQAFFTGHGAYLWDKLIKDNDQIFMTFNGHHHGEAVKRAKNAYGREVVMLLVDYQSNFWGGNGMLQLVEFDFAGQALNFRSFSPWVAAIPVAERQAHDELSRWEFSIAMDLKARLSDFNQSTLGRYPGNIDGTLGYWIFDNEHQLTAANGDMLFADLSGRGQHMALASLNTAKSQQSDWIEQSGERPPFGHAVGALRFKGDGEKGQDKGVFLKAESALDDASSTLSEFTLEAVVRFPPQWHADKHSWSGIFAQQASHQQVCEFHQLACKGSDSAMVLAASSLMELQWVSLSSNQASRSNWSWSLNKQQWYHVAVVNDGKHNTLYVNGARVMRTAEIEQPGALLMPGKDWLVGISSSKGEYANPFYGDIAEIRLTGRALKPAQWLMAN</sequence>
<dbReference type="PANTHER" id="PTHR43143">
    <property type="entry name" value="METALLOPHOSPHOESTERASE, CALCINEURIN SUPERFAMILY"/>
    <property type="match status" value="1"/>
</dbReference>
<dbReference type="Pfam" id="PF13385">
    <property type="entry name" value="Laminin_G_3"/>
    <property type="match status" value="1"/>
</dbReference>
<dbReference type="GO" id="GO:0016787">
    <property type="term" value="F:hydrolase activity"/>
    <property type="evidence" value="ECO:0007669"/>
    <property type="project" value="InterPro"/>
</dbReference>
<dbReference type="InterPro" id="IPR029052">
    <property type="entry name" value="Metallo-depent_PP-like"/>
</dbReference>
<dbReference type="InterPro" id="IPR051918">
    <property type="entry name" value="STPP_CPPED1"/>
</dbReference>
<dbReference type="RefSeq" id="WP_188693044.1">
    <property type="nucleotide sequence ID" value="NZ_BMLS01000002.1"/>
</dbReference>
<dbReference type="Gene3D" id="3.60.21.10">
    <property type="match status" value="1"/>
</dbReference>
<dbReference type="InterPro" id="IPR004843">
    <property type="entry name" value="Calcineurin-like_PHP"/>
</dbReference>
<dbReference type="Proteomes" id="UP000606935">
    <property type="component" value="Unassembled WGS sequence"/>
</dbReference>
<reference evidence="3" key="1">
    <citation type="journal article" date="2014" name="Int. J. Syst. Evol. Microbiol.">
        <title>Complete genome sequence of Corynebacterium casei LMG S-19264T (=DSM 44701T), isolated from a smear-ripened cheese.</title>
        <authorList>
            <consortium name="US DOE Joint Genome Institute (JGI-PGF)"/>
            <person name="Walter F."/>
            <person name="Albersmeier A."/>
            <person name="Kalinowski J."/>
            <person name="Ruckert C."/>
        </authorList>
    </citation>
    <scope>NUCLEOTIDE SEQUENCE</scope>
    <source>
        <strain evidence="3">CGMCC 1.7086</strain>
    </source>
</reference>
<evidence type="ECO:0000313" key="4">
    <source>
        <dbReference type="Proteomes" id="UP000606935"/>
    </source>
</evidence>